<accession>A0ABS9WHR4</accession>
<dbReference type="NCBIfam" id="TIGR00369">
    <property type="entry name" value="unchar_dom_1"/>
    <property type="match status" value="1"/>
</dbReference>
<protein>
    <submittedName>
        <fullName evidence="4">PaaI family thioesterase</fullName>
    </submittedName>
</protein>
<evidence type="ECO:0000259" key="3">
    <source>
        <dbReference type="Pfam" id="PF03061"/>
    </source>
</evidence>
<dbReference type="InterPro" id="IPR029069">
    <property type="entry name" value="HotDog_dom_sf"/>
</dbReference>
<dbReference type="PANTHER" id="PTHR43240">
    <property type="entry name" value="1,4-DIHYDROXY-2-NAPHTHOYL-COA THIOESTERASE 1"/>
    <property type="match status" value="1"/>
</dbReference>
<evidence type="ECO:0000313" key="5">
    <source>
        <dbReference type="Proteomes" id="UP001430755"/>
    </source>
</evidence>
<dbReference type="InterPro" id="IPR006683">
    <property type="entry name" value="Thioestr_dom"/>
</dbReference>
<keyword evidence="5" id="KW-1185">Reference proteome</keyword>
<dbReference type="EMBL" id="JAJMLW010000003">
    <property type="protein sequence ID" value="MCI2242391.1"/>
    <property type="molecule type" value="Genomic_DNA"/>
</dbReference>
<dbReference type="Gene3D" id="3.10.129.10">
    <property type="entry name" value="Hotdog Thioesterase"/>
    <property type="match status" value="1"/>
</dbReference>
<dbReference type="InterPro" id="IPR003736">
    <property type="entry name" value="PAAI_dom"/>
</dbReference>
<reference evidence="4" key="1">
    <citation type="submission" date="2021-11" db="EMBL/GenBank/DDBJ databases">
        <title>A Novel Adlercreutzia Species, isolated from a Allomyrina dichotoma larva feces.</title>
        <authorList>
            <person name="Suh M.K."/>
        </authorList>
    </citation>
    <scope>NUCLEOTIDE SEQUENCE</scope>
    <source>
        <strain evidence="4">JBNU-10</strain>
    </source>
</reference>
<feature type="domain" description="Thioesterase" evidence="3">
    <location>
        <begin position="43"/>
        <end position="119"/>
    </location>
</feature>
<evidence type="ECO:0000313" key="4">
    <source>
        <dbReference type="EMBL" id="MCI2242391.1"/>
    </source>
</evidence>
<name>A0ABS9WHR4_9ACTN</name>
<organism evidence="4 5">
    <name type="scientific">Adlercreutzia faecimuris</name>
    <dbReference type="NCBI Taxonomy" id="2897341"/>
    <lineage>
        <taxon>Bacteria</taxon>
        <taxon>Bacillati</taxon>
        <taxon>Actinomycetota</taxon>
        <taxon>Coriobacteriia</taxon>
        <taxon>Eggerthellales</taxon>
        <taxon>Eggerthellaceae</taxon>
        <taxon>Adlercreutzia</taxon>
    </lineage>
</organism>
<dbReference type="Pfam" id="PF03061">
    <property type="entry name" value="4HBT"/>
    <property type="match status" value="1"/>
</dbReference>
<keyword evidence="2" id="KW-0378">Hydrolase</keyword>
<proteinExistence type="inferred from homology"/>
<sequence>MRNEDIVRSRDGLVGLLDIRIAEATPERCEAVMPITDAIRQPFGFVHGGATLALLETAASRAAELRADLDAERPFGTRMDVRHLKPGRAGSVRGVAELDRVEGVKQIWRVTAYDDAGDVMSTGTFETRIVTLEYLAQKDAARAAQAAAARADA</sequence>
<gene>
    <name evidence="4" type="ORF">LPT13_08515</name>
</gene>
<comment type="caution">
    <text evidence="4">The sequence shown here is derived from an EMBL/GenBank/DDBJ whole genome shotgun (WGS) entry which is preliminary data.</text>
</comment>
<dbReference type="RefSeq" id="WP_242165610.1">
    <property type="nucleotide sequence ID" value="NZ_JAJMLW010000003.1"/>
</dbReference>
<dbReference type="CDD" id="cd03443">
    <property type="entry name" value="PaaI_thioesterase"/>
    <property type="match status" value="1"/>
</dbReference>
<dbReference type="SUPFAM" id="SSF54637">
    <property type="entry name" value="Thioesterase/thiol ester dehydrase-isomerase"/>
    <property type="match status" value="1"/>
</dbReference>
<evidence type="ECO:0000256" key="2">
    <source>
        <dbReference type="ARBA" id="ARBA00022801"/>
    </source>
</evidence>
<comment type="similarity">
    <text evidence="1">Belongs to the thioesterase PaaI family.</text>
</comment>
<dbReference type="Proteomes" id="UP001430755">
    <property type="component" value="Unassembled WGS sequence"/>
</dbReference>
<evidence type="ECO:0000256" key="1">
    <source>
        <dbReference type="ARBA" id="ARBA00008324"/>
    </source>
</evidence>
<dbReference type="PANTHER" id="PTHR43240:SF5">
    <property type="entry name" value="1,4-DIHYDROXY-2-NAPHTHOYL-COA THIOESTERASE 1"/>
    <property type="match status" value="1"/>
</dbReference>